<organism evidence="3 4">
    <name type="scientific">Devosia insulae DS-56</name>
    <dbReference type="NCBI Taxonomy" id="1116389"/>
    <lineage>
        <taxon>Bacteria</taxon>
        <taxon>Pseudomonadati</taxon>
        <taxon>Pseudomonadota</taxon>
        <taxon>Alphaproteobacteria</taxon>
        <taxon>Hyphomicrobiales</taxon>
        <taxon>Devosiaceae</taxon>
        <taxon>Devosia</taxon>
    </lineage>
</organism>
<reference evidence="3 4" key="1">
    <citation type="journal article" date="2015" name="Genome Announc.">
        <title>Genome Assemblies of Three Soil-Associated Devosia species: D. insulae, D. limi, and D. soli.</title>
        <authorList>
            <person name="Hassan Y.I."/>
            <person name="Lepp D."/>
            <person name="Zhou T."/>
        </authorList>
    </citation>
    <scope>NUCLEOTIDE SEQUENCE [LARGE SCALE GENOMIC DNA]</scope>
    <source>
        <strain evidence="3 4">DS-56</strain>
    </source>
</reference>
<dbReference type="EMBL" id="LAJE02000363">
    <property type="protein sequence ID" value="OEO28663.1"/>
    <property type="molecule type" value="Genomic_DNA"/>
</dbReference>
<proteinExistence type="inferred from homology"/>
<dbReference type="InterPro" id="IPR013538">
    <property type="entry name" value="ASHA1/2-like_C"/>
</dbReference>
<evidence type="ECO:0000313" key="3">
    <source>
        <dbReference type="EMBL" id="OEO28663.1"/>
    </source>
</evidence>
<dbReference type="InterPro" id="IPR023393">
    <property type="entry name" value="START-like_dom_sf"/>
</dbReference>
<name>A0A1E5XJ90_9HYPH</name>
<sequence>MHKPVVEIDTFIAAPSATVWKAMKGGAMFPGTRIETDWKIGHPITFKGEWQGRSFTDRGEIQTLAEAKELSFTHWSDKDGSSQRPPSYHVVKYELSPSGARTKVTLSQFNEGEDTEVDAKTQAEFERNWTMMLEGLKKSAEGMH</sequence>
<dbReference type="RefSeq" id="WP_069912145.1">
    <property type="nucleotide sequence ID" value="NZ_LAJE02000363.1"/>
</dbReference>
<dbReference type="Proteomes" id="UP000095463">
    <property type="component" value="Unassembled WGS sequence"/>
</dbReference>
<evidence type="ECO:0000256" key="1">
    <source>
        <dbReference type="ARBA" id="ARBA00006817"/>
    </source>
</evidence>
<dbReference type="AlphaFoldDB" id="A0A1E5XJ90"/>
<evidence type="ECO:0000313" key="4">
    <source>
        <dbReference type="Proteomes" id="UP000095463"/>
    </source>
</evidence>
<feature type="domain" description="Activator of Hsp90 ATPase homologue 1/2-like C-terminal" evidence="2">
    <location>
        <begin position="15"/>
        <end position="138"/>
    </location>
</feature>
<protein>
    <recommendedName>
        <fullName evidence="2">Activator of Hsp90 ATPase homologue 1/2-like C-terminal domain-containing protein</fullName>
    </recommendedName>
</protein>
<dbReference type="CDD" id="cd07814">
    <property type="entry name" value="SRPBCC_CalC_Aha1-like"/>
    <property type="match status" value="1"/>
</dbReference>
<accession>A0A1E5XJ90</accession>
<dbReference type="SUPFAM" id="SSF55961">
    <property type="entry name" value="Bet v1-like"/>
    <property type="match status" value="1"/>
</dbReference>
<gene>
    <name evidence="3" type="ORF">VW23_004295</name>
</gene>
<evidence type="ECO:0000259" key="2">
    <source>
        <dbReference type="Pfam" id="PF08327"/>
    </source>
</evidence>
<dbReference type="Pfam" id="PF08327">
    <property type="entry name" value="AHSA1"/>
    <property type="match status" value="1"/>
</dbReference>
<keyword evidence="4" id="KW-1185">Reference proteome</keyword>
<dbReference type="Gene3D" id="3.30.530.20">
    <property type="match status" value="1"/>
</dbReference>
<comment type="similarity">
    <text evidence="1">Belongs to the AHA1 family.</text>
</comment>
<comment type="caution">
    <text evidence="3">The sequence shown here is derived from an EMBL/GenBank/DDBJ whole genome shotgun (WGS) entry which is preliminary data.</text>
</comment>